<feature type="transmembrane region" description="Helical" evidence="2">
    <location>
        <begin position="7"/>
        <end position="26"/>
    </location>
</feature>
<reference evidence="4" key="1">
    <citation type="submission" date="2017-09" db="EMBL/GenBank/DDBJ databases">
        <title>Depth-based differentiation of microbial function through sediment-hosted aquifers and enrichment of novel symbionts in the deep terrestrial subsurface.</title>
        <authorList>
            <person name="Probst A.J."/>
            <person name="Ladd B."/>
            <person name="Jarett J.K."/>
            <person name="Geller-Mcgrath D.E."/>
            <person name="Sieber C.M.K."/>
            <person name="Emerson J.B."/>
            <person name="Anantharaman K."/>
            <person name="Thomas B.C."/>
            <person name="Malmstrom R."/>
            <person name="Stieglmeier M."/>
            <person name="Klingl A."/>
            <person name="Woyke T."/>
            <person name="Ryan C.M."/>
            <person name="Banfield J.F."/>
        </authorList>
    </citation>
    <scope>NUCLEOTIDE SEQUENCE [LARGE SCALE GENOMIC DNA]</scope>
</reference>
<proteinExistence type="predicted"/>
<evidence type="ECO:0000256" key="1">
    <source>
        <dbReference type="SAM" id="MobiDB-lite"/>
    </source>
</evidence>
<evidence type="ECO:0000313" key="4">
    <source>
        <dbReference type="Proteomes" id="UP000228613"/>
    </source>
</evidence>
<keyword evidence="2" id="KW-1133">Transmembrane helix</keyword>
<feature type="region of interest" description="Disordered" evidence="1">
    <location>
        <begin position="46"/>
        <end position="74"/>
    </location>
</feature>
<keyword evidence="2" id="KW-0812">Transmembrane</keyword>
<name>A0A2J0JHV3_9BACT</name>
<accession>A0A2J0JHV3</accession>
<dbReference type="EMBL" id="PFCP01000046">
    <property type="protein sequence ID" value="PIR68867.1"/>
    <property type="molecule type" value="Genomic_DNA"/>
</dbReference>
<protein>
    <submittedName>
        <fullName evidence="3">Uncharacterized protein</fullName>
    </submittedName>
</protein>
<evidence type="ECO:0000256" key="2">
    <source>
        <dbReference type="SAM" id="Phobius"/>
    </source>
</evidence>
<gene>
    <name evidence="3" type="ORF">COU48_01730</name>
</gene>
<dbReference type="Proteomes" id="UP000228613">
    <property type="component" value="Unassembled WGS sequence"/>
</dbReference>
<keyword evidence="2" id="KW-0472">Membrane</keyword>
<sequence>MNQNKQKYISFAIIILVIALGTFFVLNGKKVDAPVDTTGIEVKDNVSSETEVPNEDVVPVPDKTDVKPNTNNTQTNLTKEQQDLLVRLQKSVNARDYESFSDALLEVYKNQWTNVADFIKLESNLYVYTYDTYYMKGDLENSLKYSSIVFYKVPEAWRFRYLRIMTLEKYGRNAFAVNDLNSAEGYAKQILQMTFRLEGTNLLADVYISKINTNIKDGNTALAKQNLGFIWDYEVSADRRTTLTTLKTQLGL</sequence>
<organism evidence="3 4">
    <name type="scientific">Candidatus Nomurabacteria bacterium CG10_big_fil_rev_8_21_14_0_10_03_31_7</name>
    <dbReference type="NCBI Taxonomy" id="1974730"/>
    <lineage>
        <taxon>Bacteria</taxon>
        <taxon>Candidatus Nomuraibacteriota</taxon>
    </lineage>
</organism>
<comment type="caution">
    <text evidence="3">The sequence shown here is derived from an EMBL/GenBank/DDBJ whole genome shotgun (WGS) entry which is preliminary data.</text>
</comment>
<dbReference type="AlphaFoldDB" id="A0A2J0JHV3"/>
<evidence type="ECO:0000313" key="3">
    <source>
        <dbReference type="EMBL" id="PIR68867.1"/>
    </source>
</evidence>